<feature type="region of interest" description="Disordered" evidence="2">
    <location>
        <begin position="653"/>
        <end position="689"/>
    </location>
</feature>
<dbReference type="PROSITE" id="PS00028">
    <property type="entry name" value="ZINC_FINGER_C2H2_1"/>
    <property type="match status" value="1"/>
</dbReference>
<protein>
    <recommendedName>
        <fullName evidence="3">C2H2-type domain-containing protein</fullName>
    </recommendedName>
</protein>
<dbReference type="GO" id="GO:0008270">
    <property type="term" value="F:zinc ion binding"/>
    <property type="evidence" value="ECO:0007669"/>
    <property type="project" value="UniProtKB-KW"/>
</dbReference>
<dbReference type="Proteomes" id="UP000230069">
    <property type="component" value="Unassembled WGS sequence"/>
</dbReference>
<feature type="compositionally biased region" description="Acidic residues" evidence="2">
    <location>
        <begin position="304"/>
        <end position="314"/>
    </location>
</feature>
<keyword evidence="1" id="KW-0479">Metal-binding</keyword>
<dbReference type="EMBL" id="KZ305030">
    <property type="protein sequence ID" value="PIA49361.1"/>
    <property type="molecule type" value="Genomic_DNA"/>
</dbReference>
<gene>
    <name evidence="4" type="ORF">AQUCO_01300290v1</name>
</gene>
<dbReference type="PANTHER" id="PTHR36055">
    <property type="entry name" value="C2H2-LIKE ZINC FINGER PROTEIN"/>
    <property type="match status" value="1"/>
</dbReference>
<dbReference type="InterPro" id="IPR013087">
    <property type="entry name" value="Znf_C2H2_type"/>
</dbReference>
<feature type="region of interest" description="Disordered" evidence="2">
    <location>
        <begin position="391"/>
        <end position="420"/>
    </location>
</feature>
<dbReference type="PANTHER" id="PTHR36055:SF1">
    <property type="entry name" value="C2H2-LIKE ZINC FINGER PROTEIN"/>
    <property type="match status" value="1"/>
</dbReference>
<evidence type="ECO:0000256" key="1">
    <source>
        <dbReference type="PROSITE-ProRule" id="PRU00042"/>
    </source>
</evidence>
<feature type="compositionally biased region" description="Low complexity" evidence="2">
    <location>
        <begin position="403"/>
        <end position="414"/>
    </location>
</feature>
<keyword evidence="1" id="KW-0862">Zinc</keyword>
<keyword evidence="5" id="KW-1185">Reference proteome</keyword>
<evidence type="ECO:0000313" key="5">
    <source>
        <dbReference type="Proteomes" id="UP000230069"/>
    </source>
</evidence>
<sequence>MPVANLNSYNMLDVMRPDQRVGKLEEGNDSLDTFIRQAIGKEPVLSFSRAGDNPVQWIQLLQALDHQDLPGWPLLAPPKVQMQKCEKCSREFCSPINYRRHKRVHRRALKVDKDFPKNRDLLGAFWDKLSLDDAKEIVSFKNITLEDVPGSSIVKTLTSLIRKPGFFPLPQVYIRAGSALLDVVQARPSGFPLSSQELFNILDDASEKTFLCAGTALSLQKFVFDGEAGKIGLEMKNIVACTCFLLEQNLVNAWLADKDAEALRCHKLLVEEEEAAQRRQADLLERRRLKKLRKESLRVKEQIDTEEADLEENSSDSLPDLTSIEASSPPEASNSDLYTLEEPSDLEPLHPMNFNKEADASCFSGLDNVQIDTASSNADLNNFRNVDHRLKHGNMRRNHNVARRPSPSSRRGASNGFHSGVVVPKLGPVQRQGVHRDQKSTLLNGHKIWTRKTKPDNEGEDLSVGLLGESRDLNDRDSIDHSDVDESCEVLIGSISVTLRECNAQSQGAMLTSVVDQCAADNQLPQNKCLQKKHAKPDSGQCGVNRSVKLWRPVGKHEAAGALTLKDGEKDTVMDMHVNMADQASTIEMSPLVEECADPRGLKLFCSSSAEAFLTQRWKEAVAADHVKLVLSSESNSPPNPNILCSSENRLSRVGPLEPSNHGATKLKSKDKSVKNGRTKYIPKQIKST</sequence>
<dbReference type="InParanoid" id="A0A2G5E0X3"/>
<dbReference type="FunCoup" id="A0A2G5E0X3">
    <property type="interactions" value="1047"/>
</dbReference>
<reference evidence="4 5" key="1">
    <citation type="submission" date="2017-09" db="EMBL/GenBank/DDBJ databases">
        <title>WGS assembly of Aquilegia coerulea Goldsmith.</title>
        <authorList>
            <person name="Hodges S."/>
            <person name="Kramer E."/>
            <person name="Nordborg M."/>
            <person name="Tomkins J."/>
            <person name="Borevitz J."/>
            <person name="Derieg N."/>
            <person name="Yan J."/>
            <person name="Mihaltcheva S."/>
            <person name="Hayes R.D."/>
            <person name="Rokhsar D."/>
        </authorList>
    </citation>
    <scope>NUCLEOTIDE SEQUENCE [LARGE SCALE GENOMIC DNA]</scope>
    <source>
        <strain evidence="5">cv. Goldsmith</strain>
    </source>
</reference>
<feature type="region of interest" description="Disordered" evidence="2">
    <location>
        <begin position="303"/>
        <end position="337"/>
    </location>
</feature>
<dbReference type="AlphaFoldDB" id="A0A2G5E0X3"/>
<feature type="domain" description="C2H2-type" evidence="3">
    <location>
        <begin position="83"/>
        <end position="105"/>
    </location>
</feature>
<evidence type="ECO:0000313" key="4">
    <source>
        <dbReference type="EMBL" id="PIA49361.1"/>
    </source>
</evidence>
<dbReference type="STRING" id="218851.A0A2G5E0X3"/>
<keyword evidence="1" id="KW-0863">Zinc-finger</keyword>
<organism evidence="4 5">
    <name type="scientific">Aquilegia coerulea</name>
    <name type="common">Rocky mountain columbine</name>
    <dbReference type="NCBI Taxonomy" id="218851"/>
    <lineage>
        <taxon>Eukaryota</taxon>
        <taxon>Viridiplantae</taxon>
        <taxon>Streptophyta</taxon>
        <taxon>Embryophyta</taxon>
        <taxon>Tracheophyta</taxon>
        <taxon>Spermatophyta</taxon>
        <taxon>Magnoliopsida</taxon>
        <taxon>Ranunculales</taxon>
        <taxon>Ranunculaceae</taxon>
        <taxon>Thalictroideae</taxon>
        <taxon>Aquilegia</taxon>
    </lineage>
</organism>
<proteinExistence type="predicted"/>
<feature type="compositionally biased region" description="Basic residues" evidence="2">
    <location>
        <begin position="391"/>
        <end position="402"/>
    </location>
</feature>
<feature type="compositionally biased region" description="Polar residues" evidence="2">
    <location>
        <begin position="324"/>
        <end position="337"/>
    </location>
</feature>
<accession>A0A2G5E0X3</accession>
<dbReference type="OrthoDB" id="191139at2759"/>
<name>A0A2G5E0X3_AQUCA</name>
<dbReference type="PROSITE" id="PS50157">
    <property type="entry name" value="ZINC_FINGER_C2H2_2"/>
    <property type="match status" value="1"/>
</dbReference>
<evidence type="ECO:0000256" key="2">
    <source>
        <dbReference type="SAM" id="MobiDB-lite"/>
    </source>
</evidence>
<evidence type="ECO:0000259" key="3">
    <source>
        <dbReference type="PROSITE" id="PS50157"/>
    </source>
</evidence>